<organism evidence="2 3">
    <name type="scientific">Chitinophaga chungangae</name>
    <dbReference type="NCBI Taxonomy" id="2821488"/>
    <lineage>
        <taxon>Bacteria</taxon>
        <taxon>Pseudomonadati</taxon>
        <taxon>Bacteroidota</taxon>
        <taxon>Chitinophagia</taxon>
        <taxon>Chitinophagales</taxon>
        <taxon>Chitinophagaceae</taxon>
        <taxon>Chitinophaga</taxon>
    </lineage>
</organism>
<dbReference type="InterPro" id="IPR011990">
    <property type="entry name" value="TPR-like_helical_dom_sf"/>
</dbReference>
<accession>A0ABS3YAF2</accession>
<proteinExistence type="predicted"/>
<dbReference type="PROSITE" id="PS51257">
    <property type="entry name" value="PROKAR_LIPOPROTEIN"/>
    <property type="match status" value="1"/>
</dbReference>
<dbReference type="Gene3D" id="1.25.40.10">
    <property type="entry name" value="Tetratricopeptide repeat domain"/>
    <property type="match status" value="2"/>
</dbReference>
<dbReference type="Proteomes" id="UP000679126">
    <property type="component" value="Unassembled WGS sequence"/>
</dbReference>
<gene>
    <name evidence="2" type="ORF">J7I43_05320</name>
</gene>
<evidence type="ECO:0000313" key="2">
    <source>
        <dbReference type="EMBL" id="MBO9151616.1"/>
    </source>
</evidence>
<evidence type="ECO:0000256" key="1">
    <source>
        <dbReference type="SAM" id="SignalP"/>
    </source>
</evidence>
<keyword evidence="3" id="KW-1185">Reference proteome</keyword>
<name>A0ABS3YAF2_9BACT</name>
<comment type="caution">
    <text evidence="2">The sequence shown here is derived from an EMBL/GenBank/DDBJ whole genome shotgun (WGS) entry which is preliminary data.</text>
</comment>
<evidence type="ECO:0000313" key="3">
    <source>
        <dbReference type="Proteomes" id="UP000679126"/>
    </source>
</evidence>
<sequence length="564" mass="62236">MKTILCCISLLLLAGCAGKQKAPGSGAINAMNLKKGKTILCGPADRQLGAVSFGISCSGRVRDDFNFALALLHSFEYDEAEKAFAAIIDKEPGCAMAYWGVAMSNFHPLWSPPNKQEFEKGKKAVDIARAIPGKSARETAYIDAIAEFYKDPDKTTHRSRCIGFEKAMEKVYTSYPGDLDAAALYALALNSAADPTDKTFSKQKKAGEILAAQGQNPSHPGIIHYLIHSYDYPPLAEMALPAARKYAAVAPSSAHAQHMPSHIFVRLGLWDESIFSNKVAADAAKCYAESAGFNGHWDEELHCLDYLVYSYLQKADNKQAKEQCDYLQTIREVFPETPKVIYAFAAIPARYVLENRMWEQAAALDPHAAGGVWENYPWEKAIIHFTRLLGNIHLNRLEAAREEHRKLNVLHDALLHKQEAYKANQVEIQLVASKAWILYREGKNEAALAQMEKAAIMEESTPKPPVTPCEVAPARELLGDMLLAMNKPALALEAYEIDLRDHPNRFNALYSAGLAAERAGNAGKATAFYQQLVKISAVQQPERPELTAAKLYLGKASNIRLSAR</sequence>
<dbReference type="SUPFAM" id="SSF48452">
    <property type="entry name" value="TPR-like"/>
    <property type="match status" value="1"/>
</dbReference>
<dbReference type="RefSeq" id="WP_209143990.1">
    <property type="nucleotide sequence ID" value="NZ_JAGHKP010000001.1"/>
</dbReference>
<reference evidence="3" key="1">
    <citation type="submission" date="2021-03" db="EMBL/GenBank/DDBJ databases">
        <title>Assistant Professor.</title>
        <authorList>
            <person name="Huq M.A."/>
        </authorList>
    </citation>
    <scope>NUCLEOTIDE SEQUENCE [LARGE SCALE GENOMIC DNA]</scope>
    <source>
        <strain evidence="3">MAH-28</strain>
    </source>
</reference>
<keyword evidence="1" id="KW-0732">Signal</keyword>
<feature type="chain" id="PRO_5045874937" evidence="1">
    <location>
        <begin position="23"/>
        <end position="564"/>
    </location>
</feature>
<feature type="signal peptide" evidence="1">
    <location>
        <begin position="1"/>
        <end position="22"/>
    </location>
</feature>
<protein>
    <submittedName>
        <fullName evidence="2">Tetratricopeptide repeat protein</fullName>
    </submittedName>
</protein>
<dbReference type="PANTHER" id="PTHR45588:SF1">
    <property type="entry name" value="WW DOMAIN-CONTAINING PROTEIN"/>
    <property type="match status" value="1"/>
</dbReference>
<dbReference type="EMBL" id="JAGHKP010000001">
    <property type="protein sequence ID" value="MBO9151616.1"/>
    <property type="molecule type" value="Genomic_DNA"/>
</dbReference>
<dbReference type="PANTHER" id="PTHR45588">
    <property type="entry name" value="TPR DOMAIN-CONTAINING PROTEIN"/>
    <property type="match status" value="1"/>
</dbReference>